<dbReference type="InterPro" id="IPR017900">
    <property type="entry name" value="4Fe4S_Fe_S_CS"/>
</dbReference>
<dbReference type="PROSITE" id="PS51379">
    <property type="entry name" value="4FE4S_FER_2"/>
    <property type="match status" value="2"/>
</dbReference>
<feature type="domain" description="4Fe-4S ferredoxin-type" evidence="4">
    <location>
        <begin position="65"/>
        <end position="94"/>
    </location>
</feature>
<evidence type="ECO:0000256" key="2">
    <source>
        <dbReference type="ARBA" id="ARBA00023004"/>
    </source>
</evidence>
<keyword evidence="1" id="KW-0479">Metal-binding</keyword>
<dbReference type="PROSITE" id="PS00198">
    <property type="entry name" value="4FE4S_FER_1"/>
    <property type="match status" value="1"/>
</dbReference>
<evidence type="ECO:0000256" key="3">
    <source>
        <dbReference type="ARBA" id="ARBA00023014"/>
    </source>
</evidence>
<comment type="caution">
    <text evidence="5">The sequence shown here is derived from an EMBL/GenBank/DDBJ whole genome shotgun (WGS) entry which is preliminary data.</text>
</comment>
<gene>
    <name evidence="5" type="ORF">ENX16_07565</name>
</gene>
<reference evidence="5" key="1">
    <citation type="journal article" date="2020" name="mSystems">
        <title>Genome- and Community-Level Interaction Insights into Carbon Utilization and Element Cycling Functions of Hydrothermarchaeota in Hydrothermal Sediment.</title>
        <authorList>
            <person name="Zhou Z."/>
            <person name="Liu Y."/>
            <person name="Xu W."/>
            <person name="Pan J."/>
            <person name="Luo Z.H."/>
            <person name="Li M."/>
        </authorList>
    </citation>
    <scope>NUCLEOTIDE SEQUENCE [LARGE SCALE GENOMIC DNA]</scope>
    <source>
        <strain evidence="5">SpSt-914</strain>
    </source>
</reference>
<organism evidence="5">
    <name type="scientific">candidate division WOR-3 bacterium</name>
    <dbReference type="NCBI Taxonomy" id="2052148"/>
    <lineage>
        <taxon>Bacteria</taxon>
        <taxon>Bacteria division WOR-3</taxon>
    </lineage>
</organism>
<sequence length="167" mass="18469">MLIKKYKQNGVLTIADLKSNGFIPPVSRLKKGPVVIVECIENIPCNPCASACPRGAIRIEGDLINKPKVNFDLCNGCGVCITKCPGLAIFVVDYNYNARQVTITMPFEFFPRPKPGDKVDGLDRNGRKVCNARVIRVIDTPAFNRCAVITIAIPKRLWNEVRGLKVI</sequence>
<dbReference type="Pfam" id="PF12838">
    <property type="entry name" value="Fer4_7"/>
    <property type="match status" value="1"/>
</dbReference>
<dbReference type="SUPFAM" id="SSF54862">
    <property type="entry name" value="4Fe-4S ferredoxins"/>
    <property type="match status" value="1"/>
</dbReference>
<dbReference type="EMBL" id="DTMZ01000188">
    <property type="protein sequence ID" value="HGD13914.1"/>
    <property type="molecule type" value="Genomic_DNA"/>
</dbReference>
<protein>
    <submittedName>
        <fullName evidence="5">4Fe-4S dicluster domain-containing protein</fullName>
    </submittedName>
</protein>
<dbReference type="GO" id="GO:0051536">
    <property type="term" value="F:iron-sulfur cluster binding"/>
    <property type="evidence" value="ECO:0007669"/>
    <property type="project" value="UniProtKB-KW"/>
</dbReference>
<dbReference type="AlphaFoldDB" id="A0A7V3PUZ5"/>
<proteinExistence type="predicted"/>
<dbReference type="InterPro" id="IPR017896">
    <property type="entry name" value="4Fe4S_Fe-S-bd"/>
</dbReference>
<dbReference type="Gene3D" id="3.30.70.20">
    <property type="match status" value="1"/>
</dbReference>
<evidence type="ECO:0000313" key="5">
    <source>
        <dbReference type="EMBL" id="HGD13914.1"/>
    </source>
</evidence>
<dbReference type="GO" id="GO:0046872">
    <property type="term" value="F:metal ion binding"/>
    <property type="evidence" value="ECO:0007669"/>
    <property type="project" value="UniProtKB-KW"/>
</dbReference>
<evidence type="ECO:0000256" key="1">
    <source>
        <dbReference type="ARBA" id="ARBA00022723"/>
    </source>
</evidence>
<keyword evidence="3" id="KW-0411">Iron-sulfur</keyword>
<evidence type="ECO:0000259" key="4">
    <source>
        <dbReference type="PROSITE" id="PS51379"/>
    </source>
</evidence>
<feature type="domain" description="4Fe-4S ferredoxin-type" evidence="4">
    <location>
        <begin position="31"/>
        <end position="62"/>
    </location>
</feature>
<keyword evidence="2" id="KW-0408">Iron</keyword>
<accession>A0A7V3PUZ5</accession>
<name>A0A7V3PUZ5_UNCW3</name>